<protein>
    <recommendedName>
        <fullName evidence="4">Aromatic hydrocarbon degradation protein</fullName>
    </recommendedName>
</protein>
<dbReference type="RefSeq" id="WP_129129991.1">
    <property type="nucleotide sequence ID" value="NZ_SDHW01000001.1"/>
</dbReference>
<name>A0A4Q1CNG9_9BACT</name>
<accession>A0A4Q1CNG9</accession>
<reference evidence="2 3" key="1">
    <citation type="submission" date="2019-01" db="EMBL/GenBank/DDBJ databases">
        <title>Lacibacter sp. strain TTM-7.</title>
        <authorList>
            <person name="Chen W.-M."/>
        </authorList>
    </citation>
    <scope>NUCLEOTIDE SEQUENCE [LARGE SCALE GENOMIC DNA]</scope>
    <source>
        <strain evidence="2 3">TTM-7</strain>
    </source>
</reference>
<gene>
    <name evidence="2" type="ORF">ESA94_06375</name>
</gene>
<keyword evidence="3" id="KW-1185">Reference proteome</keyword>
<evidence type="ECO:0000313" key="2">
    <source>
        <dbReference type="EMBL" id="RXK62620.1"/>
    </source>
</evidence>
<feature type="signal peptide" evidence="1">
    <location>
        <begin position="1"/>
        <end position="20"/>
    </location>
</feature>
<sequence>MNQTYFFLTAALFIAGSSSAQNISSPYSVLGIGDIETTDHGRYAASGSASVSRREVGYYNFSNPASLTVIPYKNINLDMSFRGRSSKYKMPGTDTVIGPASDFIVKKVSLAYKITPKSAFAIGLKPYSTVDYQYVSSSELNDPNLDYLRYTQGTGGIYQTYFSYAHTLGKQLSAGITTSWLFGSLQNTTSFYSNSYALEIDKKETKFYNSAGVTAGLQYYSSEKKKWQHTVGATVSLFSKLKGYSQIEYIEADTVLSNTKAEDISFAMPVSGSLGYSLANRNGLSFHVQGTYQQWPVQKIAYKNISIQDAVGFNAGMEYSNKIKVNEYTVEKYYLALGFRYDQSYLATGNNRLIDYAITFGGGKNITPAMGINLSMEAGKKGNSSLNQVRENYFQFSIGVTLKDIWYSSKKFGVYR</sequence>
<dbReference type="Gene3D" id="2.40.160.60">
    <property type="entry name" value="Outer membrane protein transport protein (OMPP1/FadL/TodX)"/>
    <property type="match status" value="1"/>
</dbReference>
<organism evidence="2 3">
    <name type="scientific">Lacibacter luteus</name>
    <dbReference type="NCBI Taxonomy" id="2508719"/>
    <lineage>
        <taxon>Bacteria</taxon>
        <taxon>Pseudomonadati</taxon>
        <taxon>Bacteroidota</taxon>
        <taxon>Chitinophagia</taxon>
        <taxon>Chitinophagales</taxon>
        <taxon>Chitinophagaceae</taxon>
        <taxon>Lacibacter</taxon>
    </lineage>
</organism>
<evidence type="ECO:0008006" key="4">
    <source>
        <dbReference type="Google" id="ProtNLM"/>
    </source>
</evidence>
<comment type="caution">
    <text evidence="2">The sequence shown here is derived from an EMBL/GenBank/DDBJ whole genome shotgun (WGS) entry which is preliminary data.</text>
</comment>
<evidence type="ECO:0000313" key="3">
    <source>
        <dbReference type="Proteomes" id="UP000290204"/>
    </source>
</evidence>
<proteinExistence type="predicted"/>
<keyword evidence="1" id="KW-0732">Signal</keyword>
<feature type="chain" id="PRO_5020383775" description="Aromatic hydrocarbon degradation protein" evidence="1">
    <location>
        <begin position="21"/>
        <end position="416"/>
    </location>
</feature>
<dbReference type="OrthoDB" id="1491239at2"/>
<dbReference type="EMBL" id="SDHW01000001">
    <property type="protein sequence ID" value="RXK62620.1"/>
    <property type="molecule type" value="Genomic_DNA"/>
</dbReference>
<dbReference type="Proteomes" id="UP000290204">
    <property type="component" value="Unassembled WGS sequence"/>
</dbReference>
<evidence type="ECO:0000256" key="1">
    <source>
        <dbReference type="SAM" id="SignalP"/>
    </source>
</evidence>
<dbReference type="AlphaFoldDB" id="A0A4Q1CNG9"/>